<gene>
    <name evidence="1" type="ORF">BXY45_11464</name>
</gene>
<organism evidence="1 2">
    <name type="scientific">Quadrisphaera granulorum</name>
    <dbReference type="NCBI Taxonomy" id="317664"/>
    <lineage>
        <taxon>Bacteria</taxon>
        <taxon>Bacillati</taxon>
        <taxon>Actinomycetota</taxon>
        <taxon>Actinomycetes</taxon>
        <taxon>Kineosporiales</taxon>
        <taxon>Kineosporiaceae</taxon>
        <taxon>Quadrisphaera</taxon>
    </lineage>
</organism>
<evidence type="ECO:0000313" key="2">
    <source>
        <dbReference type="Proteomes" id="UP000245469"/>
    </source>
</evidence>
<dbReference type="InterPro" id="IPR011989">
    <property type="entry name" value="ARM-like"/>
</dbReference>
<sequence length="269" mass="27605">MAGLPADLLEAREGTGATFPATLAAYARRPRALDQAATWWSSPDPVTRLVGLELSAVLAGPASPLPLDERERARHQVAAHASEASTGDDADLRWAAAKALGAAGPSAAALDVLTILIGDDDPDVRWQAVACLPLALGSDPGIVQGDPGRRAVETLVSATADSDDDVVEQAVFALAEQLEPDGVAATPAVADALVRRLDSPGETGGLAALGLARRDDPRAEPAVRAALEKTLADPEFELDEPWLSAADLLPGLATLAADVRRAGATLGDS</sequence>
<dbReference type="Proteomes" id="UP000245469">
    <property type="component" value="Unassembled WGS sequence"/>
</dbReference>
<evidence type="ECO:0000313" key="1">
    <source>
        <dbReference type="EMBL" id="PWJ53169.1"/>
    </source>
</evidence>
<accession>A0A316A6V8</accession>
<comment type="caution">
    <text evidence="1">The sequence shown here is derived from an EMBL/GenBank/DDBJ whole genome shotgun (WGS) entry which is preliminary data.</text>
</comment>
<dbReference type="SUPFAM" id="SSF48371">
    <property type="entry name" value="ARM repeat"/>
    <property type="match status" value="1"/>
</dbReference>
<reference evidence="1 2" key="1">
    <citation type="submission" date="2018-03" db="EMBL/GenBank/DDBJ databases">
        <title>Genomic Encyclopedia of Archaeal and Bacterial Type Strains, Phase II (KMG-II): from individual species to whole genera.</title>
        <authorList>
            <person name="Goeker M."/>
        </authorList>
    </citation>
    <scope>NUCLEOTIDE SEQUENCE [LARGE SCALE GENOMIC DNA]</scope>
    <source>
        <strain evidence="1 2">DSM 44889</strain>
    </source>
</reference>
<dbReference type="EMBL" id="QGDQ01000014">
    <property type="protein sequence ID" value="PWJ53169.1"/>
    <property type="molecule type" value="Genomic_DNA"/>
</dbReference>
<proteinExistence type="predicted"/>
<name>A0A316A6V8_9ACTN</name>
<dbReference type="InterPro" id="IPR016024">
    <property type="entry name" value="ARM-type_fold"/>
</dbReference>
<dbReference type="Pfam" id="PF13646">
    <property type="entry name" value="HEAT_2"/>
    <property type="match status" value="1"/>
</dbReference>
<dbReference type="AlphaFoldDB" id="A0A316A6V8"/>
<keyword evidence="2" id="KW-1185">Reference proteome</keyword>
<protein>
    <submittedName>
        <fullName evidence="1">HEAT repeat protein</fullName>
    </submittedName>
</protein>
<dbReference type="Gene3D" id="1.25.10.10">
    <property type="entry name" value="Leucine-rich Repeat Variant"/>
    <property type="match status" value="1"/>
</dbReference>